<proteinExistence type="predicted"/>
<reference evidence="1 3" key="1">
    <citation type="submission" date="2022-05" db="EMBL/GenBank/DDBJ databases">
        <authorList>
            <consortium name="Genoscope - CEA"/>
            <person name="William W."/>
        </authorList>
    </citation>
    <scope>NUCLEOTIDE SEQUENCE [LARGE SCALE GENOMIC DNA]</scope>
</reference>
<keyword evidence="3" id="KW-1185">Reference proteome</keyword>
<evidence type="ECO:0000313" key="2">
    <source>
        <dbReference type="EMBL" id="CAH3183138.1"/>
    </source>
</evidence>
<organism evidence="1 3">
    <name type="scientific">Porites lobata</name>
    <dbReference type="NCBI Taxonomy" id="104759"/>
    <lineage>
        <taxon>Eukaryota</taxon>
        <taxon>Metazoa</taxon>
        <taxon>Cnidaria</taxon>
        <taxon>Anthozoa</taxon>
        <taxon>Hexacorallia</taxon>
        <taxon>Scleractinia</taxon>
        <taxon>Fungiina</taxon>
        <taxon>Poritidae</taxon>
        <taxon>Porites</taxon>
    </lineage>
</organism>
<sequence>MFTALYSVIKKIRTKTVYTNLPEHNLPSRGKKLIGMSNILVGVLGKHLRSTMQYCAG</sequence>
<evidence type="ECO:0000313" key="1">
    <source>
        <dbReference type="EMBL" id="CAH3142983.1"/>
    </source>
</evidence>
<accession>A0ABN8PG04</accession>
<evidence type="ECO:0000313" key="3">
    <source>
        <dbReference type="Proteomes" id="UP001159405"/>
    </source>
</evidence>
<dbReference type="Proteomes" id="UP001159405">
    <property type="component" value="Unassembled WGS sequence"/>
</dbReference>
<gene>
    <name evidence="2" type="ORF">PLOB_00028105</name>
    <name evidence="1" type="ORF">PLOB_00043162</name>
</gene>
<name>A0ABN8PG04_9CNID</name>
<protein>
    <submittedName>
        <fullName evidence="1">Uncharacterized protein</fullName>
    </submittedName>
</protein>
<dbReference type="EMBL" id="CALNXK010000070">
    <property type="protein sequence ID" value="CAH3142983.1"/>
    <property type="molecule type" value="Genomic_DNA"/>
</dbReference>
<comment type="caution">
    <text evidence="1">The sequence shown here is derived from an EMBL/GenBank/DDBJ whole genome shotgun (WGS) entry which is preliminary data.</text>
</comment>
<dbReference type="EMBL" id="CALNXK010000344">
    <property type="protein sequence ID" value="CAH3183138.1"/>
    <property type="molecule type" value="Genomic_DNA"/>
</dbReference>